<comment type="caution">
    <text evidence="9">The sequence shown here is derived from an EMBL/GenBank/DDBJ whole genome shotgun (WGS) entry which is preliminary data.</text>
</comment>
<dbReference type="Proteomes" id="UP000177092">
    <property type="component" value="Unassembled WGS sequence"/>
</dbReference>
<protein>
    <recommendedName>
        <fullName evidence="7">Acyl carrier protein</fullName>
        <shortName evidence="7">ACP</shortName>
    </recommendedName>
</protein>
<evidence type="ECO:0000256" key="5">
    <source>
        <dbReference type="ARBA" id="ARBA00023098"/>
    </source>
</evidence>
<evidence type="ECO:0000256" key="1">
    <source>
        <dbReference type="ARBA" id="ARBA00022450"/>
    </source>
</evidence>
<keyword evidence="5 7" id="KW-0443">Lipid metabolism</keyword>
<keyword evidence="1 7" id="KW-0596">Phosphopantetheine</keyword>
<evidence type="ECO:0000259" key="8">
    <source>
        <dbReference type="PROSITE" id="PS50075"/>
    </source>
</evidence>
<dbReference type="PROSITE" id="PS00012">
    <property type="entry name" value="PHOSPHOPANTETHEINE"/>
    <property type="match status" value="1"/>
</dbReference>
<comment type="function">
    <text evidence="7">Carrier of the growing fatty acid chain in fatty acid biosynthesis.</text>
</comment>
<dbReference type="EMBL" id="MFJN01000034">
    <property type="protein sequence ID" value="OGG20820.1"/>
    <property type="molecule type" value="Genomic_DNA"/>
</dbReference>
<keyword evidence="3 7" id="KW-0597">Phosphoprotein</keyword>
<evidence type="ECO:0000256" key="6">
    <source>
        <dbReference type="ARBA" id="ARBA00023160"/>
    </source>
</evidence>
<name>A0A1F6A7U2_9BACT</name>
<evidence type="ECO:0000256" key="3">
    <source>
        <dbReference type="ARBA" id="ARBA00022553"/>
    </source>
</evidence>
<comment type="subcellular location">
    <subcellularLocation>
        <location evidence="7">Cytoplasm</location>
    </subcellularLocation>
</comment>
<sequence length="81" mass="9173">MHDNFEAIKKILSDEFGVNPESITLESKLSDDLNLSSIEVIDALSILSKEYNFQIPDDLDIHTITTVGDLIIFIEQYSDEI</sequence>
<feature type="modified residue" description="O-(pantetheine 4'-phosphoryl)serine" evidence="7">
    <location>
        <position position="37"/>
    </location>
</feature>
<accession>A0A1F6A7U2</accession>
<dbReference type="Pfam" id="PF00550">
    <property type="entry name" value="PP-binding"/>
    <property type="match status" value="1"/>
</dbReference>
<evidence type="ECO:0000256" key="2">
    <source>
        <dbReference type="ARBA" id="ARBA00022516"/>
    </source>
</evidence>
<dbReference type="AlphaFoldDB" id="A0A1F6A7U2"/>
<dbReference type="InterPro" id="IPR006162">
    <property type="entry name" value="Ppantetheine_attach_site"/>
</dbReference>
<proteinExistence type="inferred from homology"/>
<organism evidence="9 10">
    <name type="scientific">Candidatus Gottesmanbacteria bacterium RIFCSPHIGHO2_02_FULL_40_13</name>
    <dbReference type="NCBI Taxonomy" id="1798384"/>
    <lineage>
        <taxon>Bacteria</taxon>
        <taxon>Candidatus Gottesmaniibacteriota</taxon>
    </lineage>
</organism>
<dbReference type="PROSITE" id="PS50075">
    <property type="entry name" value="CARRIER"/>
    <property type="match status" value="1"/>
</dbReference>
<comment type="similarity">
    <text evidence="7">Belongs to the acyl carrier protein (ACP) family.</text>
</comment>
<comment type="PTM">
    <text evidence="7">4'-phosphopantetheine is transferred from CoA to a specific serine of apo-ACP by AcpS. This modification is essential for activity because fatty acids are bound in thioester linkage to the sulfhydryl of the prosthetic group.</text>
</comment>
<evidence type="ECO:0000313" key="9">
    <source>
        <dbReference type="EMBL" id="OGG20820.1"/>
    </source>
</evidence>
<comment type="pathway">
    <text evidence="7">Lipid metabolism; fatty acid biosynthesis.</text>
</comment>
<gene>
    <name evidence="7" type="primary">acpP</name>
    <name evidence="9" type="ORF">A3D03_04030</name>
</gene>
<dbReference type="InterPro" id="IPR003231">
    <property type="entry name" value="ACP"/>
</dbReference>
<dbReference type="Gene3D" id="1.10.1200.10">
    <property type="entry name" value="ACP-like"/>
    <property type="match status" value="1"/>
</dbReference>
<dbReference type="HAMAP" id="MF_01217">
    <property type="entry name" value="Acyl_carrier"/>
    <property type="match status" value="1"/>
</dbReference>
<dbReference type="UniPathway" id="UPA00094"/>
<evidence type="ECO:0000256" key="4">
    <source>
        <dbReference type="ARBA" id="ARBA00022832"/>
    </source>
</evidence>
<dbReference type="SUPFAM" id="SSF47336">
    <property type="entry name" value="ACP-like"/>
    <property type="match status" value="1"/>
</dbReference>
<keyword evidence="2 7" id="KW-0444">Lipid biosynthesis</keyword>
<dbReference type="GO" id="GO:0005737">
    <property type="term" value="C:cytoplasm"/>
    <property type="evidence" value="ECO:0007669"/>
    <property type="project" value="UniProtKB-SubCell"/>
</dbReference>
<keyword evidence="4 7" id="KW-0276">Fatty acid metabolism</keyword>
<feature type="domain" description="Carrier" evidence="8">
    <location>
        <begin position="2"/>
        <end position="78"/>
    </location>
</feature>
<dbReference type="InterPro" id="IPR036736">
    <property type="entry name" value="ACP-like_sf"/>
</dbReference>
<keyword evidence="6 7" id="KW-0275">Fatty acid biosynthesis</keyword>
<dbReference type="STRING" id="1798384.A3D03_04030"/>
<reference evidence="9 10" key="1">
    <citation type="journal article" date="2016" name="Nat. Commun.">
        <title>Thousands of microbial genomes shed light on interconnected biogeochemical processes in an aquifer system.</title>
        <authorList>
            <person name="Anantharaman K."/>
            <person name="Brown C.T."/>
            <person name="Hug L.A."/>
            <person name="Sharon I."/>
            <person name="Castelle C.J."/>
            <person name="Probst A.J."/>
            <person name="Thomas B.C."/>
            <person name="Singh A."/>
            <person name="Wilkins M.J."/>
            <person name="Karaoz U."/>
            <person name="Brodie E.L."/>
            <person name="Williams K.H."/>
            <person name="Hubbard S.S."/>
            <person name="Banfield J.F."/>
        </authorList>
    </citation>
    <scope>NUCLEOTIDE SEQUENCE [LARGE SCALE GENOMIC DNA]</scope>
</reference>
<keyword evidence="7" id="KW-0963">Cytoplasm</keyword>
<evidence type="ECO:0000313" key="10">
    <source>
        <dbReference type="Proteomes" id="UP000177092"/>
    </source>
</evidence>
<dbReference type="GO" id="GO:0000036">
    <property type="term" value="F:acyl carrier activity"/>
    <property type="evidence" value="ECO:0007669"/>
    <property type="project" value="UniProtKB-UniRule"/>
</dbReference>
<evidence type="ECO:0000256" key="7">
    <source>
        <dbReference type="HAMAP-Rule" id="MF_01217"/>
    </source>
</evidence>
<dbReference type="InterPro" id="IPR009081">
    <property type="entry name" value="PP-bd_ACP"/>
</dbReference>